<sequence>MMKEIIFSDNQNSFFVNDEEKKGLGLSLHNGITQPRVVNFWRRIAEKLEPNIILDIGLNYGEILFSANYCKDALIYGVEPNKELQPYIEKSLQKHLNKDQIKIIYKLASDRNLYSQDFFVDKERSGNSSIFQLEHREQIRKKIGSIKIDDLFTLKSIENQIVLFKIDVEGHEWKVLEGMKDILRRCHTFAGCIEFNIDFLKKVNVNVEEFINYLNENFNIFIPGEENTLINIPQLNIHLLSAYYSIDTKCNDLILFPLNYHPDNLNYSIITKEVLADET</sequence>
<dbReference type="PANTHER" id="PTHR36973:SF4">
    <property type="entry name" value="NODULATION PROTEIN"/>
    <property type="match status" value="1"/>
</dbReference>
<dbReference type="GO" id="GO:0032259">
    <property type="term" value="P:methylation"/>
    <property type="evidence" value="ECO:0007669"/>
    <property type="project" value="UniProtKB-KW"/>
</dbReference>
<dbReference type="NCBIfam" id="TIGR01444">
    <property type="entry name" value="fkbM_fam"/>
    <property type="match status" value="1"/>
</dbReference>
<feature type="domain" description="Methyltransferase FkbM" evidence="1">
    <location>
        <begin position="55"/>
        <end position="195"/>
    </location>
</feature>
<dbReference type="Proteomes" id="UP000252118">
    <property type="component" value="Unassembled WGS sequence"/>
</dbReference>
<dbReference type="EMBL" id="QNRJ01000002">
    <property type="protein sequence ID" value="RBP06728.1"/>
    <property type="molecule type" value="Genomic_DNA"/>
</dbReference>
<dbReference type="InterPro" id="IPR053188">
    <property type="entry name" value="FkbM_Methyltransferase"/>
</dbReference>
<evidence type="ECO:0000259" key="1">
    <source>
        <dbReference type="Pfam" id="PF05050"/>
    </source>
</evidence>
<keyword evidence="2" id="KW-0808">Transferase</keyword>
<dbReference type="PANTHER" id="PTHR36973">
    <property type="entry name" value="SLL1456 PROTEIN-RELATED"/>
    <property type="match status" value="1"/>
</dbReference>
<comment type="caution">
    <text evidence="2">The sequence shown here is derived from an EMBL/GenBank/DDBJ whole genome shotgun (WGS) entry which is preliminary data.</text>
</comment>
<dbReference type="Gene3D" id="3.40.50.150">
    <property type="entry name" value="Vaccinia Virus protein VP39"/>
    <property type="match status" value="1"/>
</dbReference>
<dbReference type="OrthoDB" id="9802760at2"/>
<proteinExistence type="predicted"/>
<dbReference type="GO" id="GO:0008171">
    <property type="term" value="F:O-methyltransferase activity"/>
    <property type="evidence" value="ECO:0007669"/>
    <property type="project" value="TreeGrafter"/>
</dbReference>
<evidence type="ECO:0000313" key="2">
    <source>
        <dbReference type="EMBL" id="RBP06728.1"/>
    </source>
</evidence>
<keyword evidence="2" id="KW-0489">Methyltransferase</keyword>
<dbReference type="InterPro" id="IPR006342">
    <property type="entry name" value="FkbM_mtfrase"/>
</dbReference>
<name>A0A366EWI4_9BACI</name>
<protein>
    <submittedName>
        <fullName evidence="2">FkbM family methyltransferase</fullName>
    </submittedName>
</protein>
<organism evidence="2 3">
    <name type="scientific">Rossellomorea aquimaris</name>
    <dbReference type="NCBI Taxonomy" id="189382"/>
    <lineage>
        <taxon>Bacteria</taxon>
        <taxon>Bacillati</taxon>
        <taxon>Bacillota</taxon>
        <taxon>Bacilli</taxon>
        <taxon>Bacillales</taxon>
        <taxon>Bacillaceae</taxon>
        <taxon>Rossellomorea</taxon>
    </lineage>
</organism>
<reference evidence="2 3" key="1">
    <citation type="submission" date="2018-06" db="EMBL/GenBank/DDBJ databases">
        <title>Freshwater and sediment microbial communities from various areas in North America, analyzing microbe dynamics in response to fracking.</title>
        <authorList>
            <person name="Lamendella R."/>
        </authorList>
    </citation>
    <scope>NUCLEOTIDE SEQUENCE [LARGE SCALE GENOMIC DNA]</scope>
    <source>
        <strain evidence="2 3">97B</strain>
    </source>
</reference>
<accession>A0A366EWI4</accession>
<dbReference type="RefSeq" id="WP_113968141.1">
    <property type="nucleotide sequence ID" value="NZ_QNRJ01000002.1"/>
</dbReference>
<dbReference type="SUPFAM" id="SSF53335">
    <property type="entry name" value="S-adenosyl-L-methionine-dependent methyltransferases"/>
    <property type="match status" value="1"/>
</dbReference>
<gene>
    <name evidence="2" type="ORF">DET59_102111</name>
</gene>
<dbReference type="AlphaFoldDB" id="A0A366EWI4"/>
<dbReference type="Pfam" id="PF05050">
    <property type="entry name" value="Methyltransf_21"/>
    <property type="match status" value="1"/>
</dbReference>
<dbReference type="InterPro" id="IPR029063">
    <property type="entry name" value="SAM-dependent_MTases_sf"/>
</dbReference>
<evidence type="ECO:0000313" key="3">
    <source>
        <dbReference type="Proteomes" id="UP000252118"/>
    </source>
</evidence>